<proteinExistence type="predicted"/>
<dbReference type="PROSITE" id="PS50943">
    <property type="entry name" value="HTH_CROC1"/>
    <property type="match status" value="1"/>
</dbReference>
<dbReference type="Gene3D" id="1.10.260.40">
    <property type="entry name" value="lambda repressor-like DNA-binding domains"/>
    <property type="match status" value="1"/>
</dbReference>
<protein>
    <submittedName>
        <fullName evidence="2">XRE family transcriptional regulator</fullName>
    </submittedName>
</protein>
<feature type="domain" description="HTH cro/C1-type" evidence="1">
    <location>
        <begin position="7"/>
        <end position="66"/>
    </location>
</feature>
<dbReference type="SUPFAM" id="SSF47413">
    <property type="entry name" value="lambda repressor-like DNA-binding domains"/>
    <property type="match status" value="1"/>
</dbReference>
<gene>
    <name evidence="2" type="ORF">DNK49_18965</name>
</gene>
<sequence length="80" mass="8764">MRFMNTIISIRKRLGLSQVEFAAALGVTQGTVSNMEIGRYVIRPNLAQKVIEVAASHGLSVTYDDIYRPATQPTTPQEAA</sequence>
<organism evidence="2 3">
    <name type="scientific">Parazoarcus communis SWub3 = DSM 12120</name>
    <dbReference type="NCBI Taxonomy" id="1121029"/>
    <lineage>
        <taxon>Bacteria</taxon>
        <taxon>Pseudomonadati</taxon>
        <taxon>Pseudomonadota</taxon>
        <taxon>Betaproteobacteria</taxon>
        <taxon>Rhodocyclales</taxon>
        <taxon>Zoogloeaceae</taxon>
        <taxon>Parazoarcus</taxon>
    </lineage>
</organism>
<dbReference type="EMBL" id="QKOE01000019">
    <property type="protein sequence ID" value="PZA14927.1"/>
    <property type="molecule type" value="Genomic_DNA"/>
</dbReference>
<dbReference type="InterPro" id="IPR001387">
    <property type="entry name" value="Cro/C1-type_HTH"/>
</dbReference>
<comment type="caution">
    <text evidence="2">The sequence shown here is derived from an EMBL/GenBank/DDBJ whole genome shotgun (WGS) entry which is preliminary data.</text>
</comment>
<reference evidence="2 3" key="1">
    <citation type="submission" date="2018-06" db="EMBL/GenBank/DDBJ databases">
        <title>Azoarcus communis strain SWub3 genome.</title>
        <authorList>
            <person name="Zorraquino Salvo V."/>
            <person name="Toubiana D."/>
            <person name="Blumwald E."/>
        </authorList>
    </citation>
    <scope>NUCLEOTIDE SEQUENCE [LARGE SCALE GENOMIC DNA]</scope>
    <source>
        <strain evidence="2 3">SWub3</strain>
    </source>
</reference>
<dbReference type="Proteomes" id="UP000248259">
    <property type="component" value="Unassembled WGS sequence"/>
</dbReference>
<dbReference type="AlphaFoldDB" id="A0A323URH3"/>
<dbReference type="GO" id="GO:0003677">
    <property type="term" value="F:DNA binding"/>
    <property type="evidence" value="ECO:0007669"/>
    <property type="project" value="InterPro"/>
</dbReference>
<accession>A0A323URH3</accession>
<evidence type="ECO:0000259" key="1">
    <source>
        <dbReference type="PROSITE" id="PS50943"/>
    </source>
</evidence>
<name>A0A323URH3_9RHOO</name>
<dbReference type="Pfam" id="PF01381">
    <property type="entry name" value="HTH_3"/>
    <property type="match status" value="1"/>
</dbReference>
<dbReference type="SMART" id="SM00530">
    <property type="entry name" value="HTH_XRE"/>
    <property type="match status" value="1"/>
</dbReference>
<dbReference type="InterPro" id="IPR010982">
    <property type="entry name" value="Lambda_DNA-bd_dom_sf"/>
</dbReference>
<evidence type="ECO:0000313" key="3">
    <source>
        <dbReference type="Proteomes" id="UP000248259"/>
    </source>
</evidence>
<evidence type="ECO:0000313" key="2">
    <source>
        <dbReference type="EMBL" id="PZA14927.1"/>
    </source>
</evidence>
<dbReference type="CDD" id="cd00093">
    <property type="entry name" value="HTH_XRE"/>
    <property type="match status" value="1"/>
</dbReference>
<dbReference type="OrthoDB" id="9799384at2"/>
<keyword evidence="3" id="KW-1185">Reference proteome</keyword>